<dbReference type="Pfam" id="PF00005">
    <property type="entry name" value="ABC_tran"/>
    <property type="match status" value="1"/>
</dbReference>
<dbReference type="Gene3D" id="3.40.50.300">
    <property type="entry name" value="P-loop containing nucleotide triphosphate hydrolases"/>
    <property type="match status" value="1"/>
</dbReference>
<proteinExistence type="inferred from homology"/>
<dbReference type="SUPFAM" id="SSF52540">
    <property type="entry name" value="P-loop containing nucleoside triphosphate hydrolases"/>
    <property type="match status" value="1"/>
</dbReference>
<evidence type="ECO:0000259" key="5">
    <source>
        <dbReference type="PROSITE" id="PS50893"/>
    </source>
</evidence>
<keyword evidence="2" id="KW-0813">Transport</keyword>
<protein>
    <submittedName>
        <fullName evidence="6">Capsular polysaccharide transport system ATP-binding protein</fullName>
    </submittedName>
</protein>
<dbReference type="GO" id="GO:0016887">
    <property type="term" value="F:ATP hydrolysis activity"/>
    <property type="evidence" value="ECO:0007669"/>
    <property type="project" value="InterPro"/>
</dbReference>
<gene>
    <name evidence="6" type="ORF">ATI53_10823</name>
</gene>
<dbReference type="OrthoDB" id="9778870at2"/>
<keyword evidence="7" id="KW-1185">Reference proteome</keyword>
<feature type="domain" description="ABC transporter" evidence="5">
    <location>
        <begin position="2"/>
        <end position="217"/>
    </location>
</feature>
<dbReference type="SMART" id="SM00382">
    <property type="entry name" value="AAA"/>
    <property type="match status" value="1"/>
</dbReference>
<dbReference type="InterPro" id="IPR003439">
    <property type="entry name" value="ABC_transporter-like_ATP-bd"/>
</dbReference>
<dbReference type="InterPro" id="IPR050683">
    <property type="entry name" value="Bact_Polysacc_Export_ATP-bd"/>
</dbReference>
<dbReference type="PANTHER" id="PTHR46743">
    <property type="entry name" value="TEICHOIC ACIDS EXPORT ATP-BINDING PROTEIN TAGH"/>
    <property type="match status" value="1"/>
</dbReference>
<dbReference type="Proteomes" id="UP000249165">
    <property type="component" value="Unassembled WGS sequence"/>
</dbReference>
<dbReference type="InterPro" id="IPR003593">
    <property type="entry name" value="AAA+_ATPase"/>
</dbReference>
<dbReference type="CDD" id="cd03220">
    <property type="entry name" value="ABC_KpsT_Wzt"/>
    <property type="match status" value="1"/>
</dbReference>
<organism evidence="6 7">
    <name type="scientific">Salipiger aestuarii</name>
    <dbReference type="NCBI Taxonomy" id="568098"/>
    <lineage>
        <taxon>Bacteria</taxon>
        <taxon>Pseudomonadati</taxon>
        <taxon>Pseudomonadota</taxon>
        <taxon>Alphaproteobacteria</taxon>
        <taxon>Rhodobacterales</taxon>
        <taxon>Roseobacteraceae</taxon>
        <taxon>Salipiger</taxon>
    </lineage>
</organism>
<evidence type="ECO:0000313" key="6">
    <source>
        <dbReference type="EMBL" id="RAK08419.1"/>
    </source>
</evidence>
<evidence type="ECO:0000256" key="1">
    <source>
        <dbReference type="ARBA" id="ARBA00005417"/>
    </source>
</evidence>
<comment type="caution">
    <text evidence="6">The sequence shown here is derived from an EMBL/GenBank/DDBJ whole genome shotgun (WGS) entry which is preliminary data.</text>
</comment>
<evidence type="ECO:0000256" key="3">
    <source>
        <dbReference type="ARBA" id="ARBA00022741"/>
    </source>
</evidence>
<dbReference type="RefSeq" id="WP_009506808.1">
    <property type="nucleotide sequence ID" value="NZ_LIGK01000037.1"/>
</dbReference>
<dbReference type="PANTHER" id="PTHR46743:SF2">
    <property type="entry name" value="TEICHOIC ACIDS EXPORT ATP-BINDING PROTEIN TAGH"/>
    <property type="match status" value="1"/>
</dbReference>
<evidence type="ECO:0000313" key="7">
    <source>
        <dbReference type="Proteomes" id="UP000249165"/>
    </source>
</evidence>
<dbReference type="GO" id="GO:0005524">
    <property type="term" value="F:ATP binding"/>
    <property type="evidence" value="ECO:0007669"/>
    <property type="project" value="UniProtKB-KW"/>
</dbReference>
<accession>A0A327XR26</accession>
<dbReference type="GO" id="GO:0016020">
    <property type="term" value="C:membrane"/>
    <property type="evidence" value="ECO:0007669"/>
    <property type="project" value="InterPro"/>
</dbReference>
<sequence>MIRFKNLTKSFRVNGQRQIVIDNLTAELPSGKSLALLGRNGAGKSTLLQLIAGTMQPDSGTIYSDGTISWPVGFGASFHRELTGAQNVRFVARIYGVDTDSLLAFVEQFADLGAHYHMPVRSYSAGMRGRLVFGTSMGIHFDTYLVDEVTSVGDQQFKRKSKAVFLERMKQSSAIMVSHEMAQVKAFCNAGVVLDRGRVTYFEDLEEAIAMHERLLA</sequence>
<keyword evidence="3" id="KW-0547">Nucleotide-binding</keyword>
<dbReference type="PROSITE" id="PS50893">
    <property type="entry name" value="ABC_TRANSPORTER_2"/>
    <property type="match status" value="1"/>
</dbReference>
<dbReference type="GO" id="GO:0140359">
    <property type="term" value="F:ABC-type transporter activity"/>
    <property type="evidence" value="ECO:0007669"/>
    <property type="project" value="InterPro"/>
</dbReference>
<evidence type="ECO:0000256" key="2">
    <source>
        <dbReference type="ARBA" id="ARBA00022448"/>
    </source>
</evidence>
<reference evidence="6 7" key="1">
    <citation type="submission" date="2018-06" db="EMBL/GenBank/DDBJ databases">
        <title>Genomic Encyclopedia of Archaeal and Bacterial Type Strains, Phase II (KMG-II): from individual species to whole genera.</title>
        <authorList>
            <person name="Goeker M."/>
        </authorList>
    </citation>
    <scope>NUCLEOTIDE SEQUENCE [LARGE SCALE GENOMIC DNA]</scope>
    <source>
        <strain evidence="6 7">DSM 22011</strain>
    </source>
</reference>
<name>A0A327XR26_9RHOB</name>
<comment type="similarity">
    <text evidence="1">Belongs to the ABC transporter superfamily.</text>
</comment>
<dbReference type="InterPro" id="IPR015860">
    <property type="entry name" value="ABC_transpr_TagH-like"/>
</dbReference>
<dbReference type="InterPro" id="IPR027417">
    <property type="entry name" value="P-loop_NTPase"/>
</dbReference>
<evidence type="ECO:0000256" key="4">
    <source>
        <dbReference type="ARBA" id="ARBA00022840"/>
    </source>
</evidence>
<dbReference type="AlphaFoldDB" id="A0A327XR26"/>
<dbReference type="EMBL" id="QLMG01000082">
    <property type="protein sequence ID" value="RAK08419.1"/>
    <property type="molecule type" value="Genomic_DNA"/>
</dbReference>
<keyword evidence="4 6" id="KW-0067">ATP-binding</keyword>